<comment type="caution">
    <text evidence="1">The sequence shown here is derived from an EMBL/GenBank/DDBJ whole genome shotgun (WGS) entry which is preliminary data.</text>
</comment>
<keyword evidence="2" id="KW-1185">Reference proteome</keyword>
<accession>A0ABQ7UAC3</accession>
<proteinExistence type="predicted"/>
<dbReference type="EMBL" id="JAIVGD010000023">
    <property type="protein sequence ID" value="KAH0743296.1"/>
    <property type="molecule type" value="Genomic_DNA"/>
</dbReference>
<reference evidence="1 2" key="1">
    <citation type="journal article" date="2021" name="bioRxiv">
        <title>Chromosome-scale and haplotype-resolved genome assembly of a tetraploid potato cultivar.</title>
        <authorList>
            <person name="Sun H."/>
            <person name="Jiao W.-B."/>
            <person name="Krause K."/>
            <person name="Campoy J.A."/>
            <person name="Goel M."/>
            <person name="Folz-Donahue K."/>
            <person name="Kukat C."/>
            <person name="Huettel B."/>
            <person name="Schneeberger K."/>
        </authorList>
    </citation>
    <scope>NUCLEOTIDE SEQUENCE [LARGE SCALE GENOMIC DNA]</scope>
    <source>
        <strain evidence="1">SolTubOtavaFocal</strain>
        <tissue evidence="1">Leaves</tissue>
    </source>
</reference>
<name>A0ABQ7UAC3_SOLTU</name>
<sequence>MVVLLTKNTPIHLVPADVARILGIPYEGWGHYVKLEWPPLPNHTSALSISRKFSSKPNLTHHRGVDKNEMSPLHQLYFNVLHKIILQRKQHHRKANFLDLTLMELLDTEVPIDLPTLIIKHVHRVLHQDDNGHALPCGFWMAPIFEAFDVPVQLAANEDQLLAMENAHQVEKATLEARIVELQNELSQESAPNIATVQHLIQLLHDPKHTSAS</sequence>
<evidence type="ECO:0000313" key="1">
    <source>
        <dbReference type="EMBL" id="KAH0743296.1"/>
    </source>
</evidence>
<dbReference type="Proteomes" id="UP000826656">
    <property type="component" value="Unassembled WGS sequence"/>
</dbReference>
<organism evidence="1 2">
    <name type="scientific">Solanum tuberosum</name>
    <name type="common">Potato</name>
    <dbReference type="NCBI Taxonomy" id="4113"/>
    <lineage>
        <taxon>Eukaryota</taxon>
        <taxon>Viridiplantae</taxon>
        <taxon>Streptophyta</taxon>
        <taxon>Embryophyta</taxon>
        <taxon>Tracheophyta</taxon>
        <taxon>Spermatophyta</taxon>
        <taxon>Magnoliopsida</taxon>
        <taxon>eudicotyledons</taxon>
        <taxon>Gunneridae</taxon>
        <taxon>Pentapetalae</taxon>
        <taxon>asterids</taxon>
        <taxon>lamiids</taxon>
        <taxon>Solanales</taxon>
        <taxon>Solanaceae</taxon>
        <taxon>Solanoideae</taxon>
        <taxon>Solaneae</taxon>
        <taxon>Solanum</taxon>
    </lineage>
</organism>
<evidence type="ECO:0000313" key="2">
    <source>
        <dbReference type="Proteomes" id="UP000826656"/>
    </source>
</evidence>
<protein>
    <submittedName>
        <fullName evidence="1">Uncharacterized protein</fullName>
    </submittedName>
</protein>
<gene>
    <name evidence="1" type="ORF">KY290_031289</name>
</gene>